<dbReference type="RefSeq" id="WP_310296908.1">
    <property type="nucleotide sequence ID" value="NZ_BAAAPS010000006.1"/>
</dbReference>
<organism evidence="7 8">
    <name type="scientific">Nocardioides marmoribigeumensis</name>
    <dbReference type="NCBI Taxonomy" id="433649"/>
    <lineage>
        <taxon>Bacteria</taxon>
        <taxon>Bacillati</taxon>
        <taxon>Actinomycetota</taxon>
        <taxon>Actinomycetes</taxon>
        <taxon>Propionibacteriales</taxon>
        <taxon>Nocardioidaceae</taxon>
        <taxon>Nocardioides</taxon>
    </lineage>
</organism>
<comment type="subcellular location">
    <subcellularLocation>
        <location evidence="1">Membrane</location>
        <topology evidence="1">Multi-pass membrane protein</topology>
    </subcellularLocation>
</comment>
<evidence type="ECO:0000256" key="1">
    <source>
        <dbReference type="ARBA" id="ARBA00004141"/>
    </source>
</evidence>
<proteinExistence type="inferred from homology"/>
<evidence type="ECO:0000313" key="8">
    <source>
        <dbReference type="Proteomes" id="UP001183648"/>
    </source>
</evidence>
<dbReference type="InterPro" id="IPR004307">
    <property type="entry name" value="TspO_MBR"/>
</dbReference>
<feature type="transmembrane region" description="Helical" evidence="6">
    <location>
        <begin position="129"/>
        <end position="149"/>
    </location>
</feature>
<dbReference type="PANTHER" id="PTHR10057:SF0">
    <property type="entry name" value="TRANSLOCATOR PROTEIN"/>
    <property type="match status" value="1"/>
</dbReference>
<evidence type="ECO:0000256" key="4">
    <source>
        <dbReference type="ARBA" id="ARBA00022989"/>
    </source>
</evidence>
<reference evidence="7 8" key="1">
    <citation type="submission" date="2023-07" db="EMBL/GenBank/DDBJ databases">
        <title>Sequencing the genomes of 1000 actinobacteria strains.</title>
        <authorList>
            <person name="Klenk H.-P."/>
        </authorList>
    </citation>
    <scope>NUCLEOTIDE SEQUENCE [LARGE SCALE GENOMIC DNA]</scope>
    <source>
        <strain evidence="7 8">DSM 19426</strain>
    </source>
</reference>
<gene>
    <name evidence="7" type="ORF">J2S63_000005</name>
</gene>
<evidence type="ECO:0000256" key="5">
    <source>
        <dbReference type="ARBA" id="ARBA00023136"/>
    </source>
</evidence>
<accession>A0ABU2BP87</accession>
<keyword evidence="4 6" id="KW-1133">Transmembrane helix</keyword>
<dbReference type="Pfam" id="PF03073">
    <property type="entry name" value="TspO_MBR"/>
    <property type="match status" value="1"/>
</dbReference>
<dbReference type="Gene3D" id="1.20.1260.100">
    <property type="entry name" value="TspO/MBR protein"/>
    <property type="match status" value="1"/>
</dbReference>
<evidence type="ECO:0000313" key="7">
    <source>
        <dbReference type="EMBL" id="MDR7360452.1"/>
    </source>
</evidence>
<evidence type="ECO:0000256" key="6">
    <source>
        <dbReference type="SAM" id="Phobius"/>
    </source>
</evidence>
<evidence type="ECO:0000256" key="3">
    <source>
        <dbReference type="ARBA" id="ARBA00022692"/>
    </source>
</evidence>
<dbReference type="InterPro" id="IPR038330">
    <property type="entry name" value="TspO/MBR-related_sf"/>
</dbReference>
<dbReference type="CDD" id="cd15904">
    <property type="entry name" value="TSPO_MBR"/>
    <property type="match status" value="1"/>
</dbReference>
<dbReference type="PANTHER" id="PTHR10057">
    <property type="entry name" value="PERIPHERAL-TYPE BENZODIAZEPINE RECEPTOR"/>
    <property type="match status" value="1"/>
</dbReference>
<name>A0ABU2BP87_9ACTN</name>
<protein>
    <submittedName>
        <fullName evidence="7">Tryptophan-rich sensory protein</fullName>
    </submittedName>
</protein>
<evidence type="ECO:0000256" key="2">
    <source>
        <dbReference type="ARBA" id="ARBA00007524"/>
    </source>
</evidence>
<dbReference type="EMBL" id="JAVDYG010000001">
    <property type="protein sequence ID" value="MDR7360452.1"/>
    <property type="molecule type" value="Genomic_DNA"/>
</dbReference>
<comment type="similarity">
    <text evidence="2">Belongs to the TspO/BZRP family.</text>
</comment>
<sequence>MRPSLATGAMTTAAAVVGSLGTKPDSEWYRSLDKPSWQPPPVAFPLVWTPLYASIAWATGRAAAASPPGPDRRRMLAVTGADLVANAGWNWAFFTARSPAGGLGVLGLLNTANVVLLREAARRDRRAGAALAPYAAWCGFATALNLAIWRRNR</sequence>
<keyword evidence="3 6" id="KW-0812">Transmembrane</keyword>
<dbReference type="PIRSF" id="PIRSF005859">
    <property type="entry name" value="PBR"/>
    <property type="match status" value="1"/>
</dbReference>
<dbReference type="Proteomes" id="UP001183648">
    <property type="component" value="Unassembled WGS sequence"/>
</dbReference>
<comment type="caution">
    <text evidence="7">The sequence shown here is derived from an EMBL/GenBank/DDBJ whole genome shotgun (WGS) entry which is preliminary data.</text>
</comment>
<keyword evidence="8" id="KW-1185">Reference proteome</keyword>
<keyword evidence="5 6" id="KW-0472">Membrane</keyword>